<organism evidence="1 2">
    <name type="scientific">Candidatus Nitrospira kreftii</name>
    <dbReference type="NCBI Taxonomy" id="2652173"/>
    <lineage>
        <taxon>Bacteria</taxon>
        <taxon>Pseudomonadati</taxon>
        <taxon>Nitrospirota</taxon>
        <taxon>Nitrospiria</taxon>
        <taxon>Nitrospirales</taxon>
        <taxon>Nitrospiraceae</taxon>
        <taxon>Nitrospira</taxon>
    </lineage>
</organism>
<accession>A0A7S8IZ88</accession>
<proteinExistence type="predicted"/>
<gene>
    <name evidence="1" type="ORF">Nkreftii_001812</name>
</gene>
<sequence>MDSQTFADNIRILYELGATETYGLLSTEYNHLEDVMGKSPSDG</sequence>
<evidence type="ECO:0000313" key="2">
    <source>
        <dbReference type="Proteomes" id="UP000593737"/>
    </source>
</evidence>
<dbReference type="KEGG" id="nkf:Nkreftii_001812"/>
<dbReference type="AlphaFoldDB" id="A0A7S8IZ88"/>
<dbReference type="Proteomes" id="UP000593737">
    <property type="component" value="Chromosome"/>
</dbReference>
<name>A0A7S8IZ88_9BACT</name>
<reference evidence="1 2" key="1">
    <citation type="journal article" date="2020" name="ISME J.">
        <title>Enrichment and physiological characterization of a novel comammox Nitrospira indicates ammonium inhibition of complete nitrification.</title>
        <authorList>
            <person name="Sakoula D."/>
            <person name="Koch H."/>
            <person name="Frank J."/>
            <person name="Jetten M.S.M."/>
            <person name="van Kessel M.A.H.J."/>
            <person name="Lucker S."/>
        </authorList>
    </citation>
    <scope>NUCLEOTIDE SEQUENCE [LARGE SCALE GENOMIC DNA]</scope>
    <source>
        <strain evidence="1">Comreactor17</strain>
    </source>
</reference>
<protein>
    <submittedName>
        <fullName evidence="1">Uncharacterized protein</fullName>
    </submittedName>
</protein>
<dbReference type="EMBL" id="CP047423">
    <property type="protein sequence ID" value="QPD04038.1"/>
    <property type="molecule type" value="Genomic_DNA"/>
</dbReference>
<evidence type="ECO:0000313" key="1">
    <source>
        <dbReference type="EMBL" id="QPD04038.1"/>
    </source>
</evidence>